<keyword evidence="1" id="KW-0812">Transmembrane</keyword>
<feature type="transmembrane region" description="Helical" evidence="1">
    <location>
        <begin position="155"/>
        <end position="174"/>
    </location>
</feature>
<feature type="transmembrane region" description="Helical" evidence="1">
    <location>
        <begin position="75"/>
        <end position="94"/>
    </location>
</feature>
<gene>
    <name evidence="2" type="ORF">LG651_11315</name>
</gene>
<dbReference type="Proteomes" id="UP001139286">
    <property type="component" value="Unassembled WGS sequence"/>
</dbReference>
<sequence>MKSNKSLAIVLGVLSALFFAVTFVLNRLISVGGGHWIWSSSLRFFWMIPLLLVLVCFNKNLKPLLKVMREKPWQWLIWSTIGFGVFYAPLTFAAAYGPSWLVASTWQITIVAGMLVAPIINKKSFKKSISLQALTFSLIILLGILIMQISQAQSISTNELLLGTIPVLIAAFAYPLGNRKMMQVTNGKLNAIQRTLGMTLGSLPFWILLSIIGININELPTETQVYQTSIVAICSGVIATVLFFMATDKVQKNEKALASVEATQSAEVLFALVGEILVLKIHLPDIYSIIGIILVIVGMMLHSFKKEKSVKNSA</sequence>
<dbReference type="RefSeq" id="WP_226696238.1">
    <property type="nucleotide sequence ID" value="NZ_JAJAPX010000004.1"/>
</dbReference>
<feature type="transmembrane region" description="Helical" evidence="1">
    <location>
        <begin position="195"/>
        <end position="214"/>
    </location>
</feature>
<evidence type="ECO:0000256" key="1">
    <source>
        <dbReference type="SAM" id="Phobius"/>
    </source>
</evidence>
<feature type="transmembrane region" description="Helical" evidence="1">
    <location>
        <begin position="226"/>
        <end position="244"/>
    </location>
</feature>
<accession>A0A9X1I7T0</accession>
<dbReference type="AlphaFoldDB" id="A0A9X1I7T0"/>
<name>A0A9X1I7T0_9FLAO</name>
<feature type="transmembrane region" description="Helical" evidence="1">
    <location>
        <begin position="100"/>
        <end position="119"/>
    </location>
</feature>
<comment type="caution">
    <text evidence="2">The sequence shown here is derived from an EMBL/GenBank/DDBJ whole genome shotgun (WGS) entry which is preliminary data.</text>
</comment>
<protein>
    <submittedName>
        <fullName evidence="2">Multidrug resistance efflux transporter family protein</fullName>
    </submittedName>
</protein>
<proteinExistence type="predicted"/>
<dbReference type="EMBL" id="JAJAPX010000004">
    <property type="protein sequence ID" value="MCB4808842.1"/>
    <property type="molecule type" value="Genomic_DNA"/>
</dbReference>
<organism evidence="2 3">
    <name type="scientific">Neotamlana sargassicola</name>
    <dbReference type="NCBI Taxonomy" id="2883125"/>
    <lineage>
        <taxon>Bacteria</taxon>
        <taxon>Pseudomonadati</taxon>
        <taxon>Bacteroidota</taxon>
        <taxon>Flavobacteriia</taxon>
        <taxon>Flavobacteriales</taxon>
        <taxon>Flavobacteriaceae</taxon>
        <taxon>Neotamlana</taxon>
    </lineage>
</organism>
<keyword evidence="1" id="KW-0472">Membrane</keyword>
<feature type="transmembrane region" description="Helical" evidence="1">
    <location>
        <begin position="7"/>
        <end position="29"/>
    </location>
</feature>
<evidence type="ECO:0000313" key="2">
    <source>
        <dbReference type="EMBL" id="MCB4808842.1"/>
    </source>
</evidence>
<keyword evidence="1" id="KW-1133">Transmembrane helix</keyword>
<dbReference type="Pfam" id="PF13536">
    <property type="entry name" value="EmrE"/>
    <property type="match status" value="1"/>
</dbReference>
<feature type="transmembrane region" description="Helical" evidence="1">
    <location>
        <begin position="286"/>
        <end position="304"/>
    </location>
</feature>
<feature type="transmembrane region" description="Helical" evidence="1">
    <location>
        <begin position="131"/>
        <end position="149"/>
    </location>
</feature>
<dbReference type="InterPro" id="IPR032713">
    <property type="entry name" value="EmrE"/>
</dbReference>
<feature type="transmembrane region" description="Helical" evidence="1">
    <location>
        <begin position="35"/>
        <end position="55"/>
    </location>
</feature>
<evidence type="ECO:0000313" key="3">
    <source>
        <dbReference type="Proteomes" id="UP001139286"/>
    </source>
</evidence>
<reference evidence="2" key="1">
    <citation type="submission" date="2021-10" db="EMBL/GenBank/DDBJ databases">
        <title>Tamlana sargassums sp. nov., and Tamlana laminarinivorans sp. nov., two new bacteria isolated from the brown alga.</title>
        <authorList>
            <person name="Li J."/>
        </authorList>
    </citation>
    <scope>NUCLEOTIDE SEQUENCE</scope>
    <source>
        <strain evidence="2">62-3</strain>
    </source>
</reference>
<keyword evidence="3" id="KW-1185">Reference proteome</keyword>